<dbReference type="InterPro" id="IPR036881">
    <property type="entry name" value="Glyco_hydro_3_C_sf"/>
</dbReference>
<dbReference type="Pfam" id="PF14310">
    <property type="entry name" value="Fn3-like"/>
    <property type="match status" value="1"/>
</dbReference>
<dbReference type="InterPro" id="IPR036962">
    <property type="entry name" value="Glyco_hydro_3_N_sf"/>
</dbReference>
<dbReference type="Gene3D" id="2.60.40.10">
    <property type="entry name" value="Immunoglobulins"/>
    <property type="match status" value="1"/>
</dbReference>
<sequence length="813" mass="88768">MSDHKASPTPQPRGFEAPHALLSRRVAAEGMVLLENSGVLPLSPCRVALFGNGARRTIKGGTGSGDVNERSRVTVEDGLRNAGFVVTGEAWRDRYDSVFRQRLETCREAYSHEIYLDYVPTLIEYIGENFRLPTDVPVTESDLDDSSVAIYVLARRSGEGRDRTNTPGDFLLSESERDSLALLASHYSHVIVVLNTGGVIDTAFWREISALNKNGALLLMSQAGMCAGDALCDVLIGRITPCGHLTDTWALRYEDYPASFRYVHSEKKEDAVVYGDGVYVGYRYFDAFQVACAYPFGYGLSYTSFSLTYAGIAVLGETVSVSIRVTNTGKYVGRAVAQLYLRSPASEPAQPYRQLAAFEKTELLNPGQSAVVQPRFLLRDHSRYLEQEAVYALYAGTYMLYLGQDLSSAVPCAAVRLNRTVSIRSVKKRLSPKAPVHELAAQTDTVLPVVPTIEFPADAMEQQTVSYTEPVPAFVQEAQALSDAQLYTLVTGCTASGLRRTTADCAQSIPGAGGETTSLVPGVPNIVLADGPAGIRIQQHFVIDDQGNLLPDEPLEHLEGGIFAQPQAPRADVTHYYQYCTAFPIGTLLAQTWDVELAAEIGKAISEEMRAFGIGVWLAPGMNLHRDPLCGRNFEYYSEDPLLTAKIAGSVVEGVQRCGCTGATVKHFACNNRETRRMASDSIVSERALRELYLRSFELVLRDAKPYAVMSSYNLLNGTHTANNRELCTDIARCEWGYDGLIMSDWGTTNGGNCTADGCIRAGNDLVMPGTPKDIEEIRCALENGTLPRARLCTSAARVLALVRKVSAQDDLP</sequence>
<dbReference type="InterPro" id="IPR001764">
    <property type="entry name" value="Glyco_hydro_3_N"/>
</dbReference>
<dbReference type="PANTHER" id="PTHR42715">
    <property type="entry name" value="BETA-GLUCOSIDASE"/>
    <property type="match status" value="1"/>
</dbReference>
<dbReference type="Proteomes" id="UP000431913">
    <property type="component" value="Unassembled WGS sequence"/>
</dbReference>
<dbReference type="InterPro" id="IPR013783">
    <property type="entry name" value="Ig-like_fold"/>
</dbReference>
<feature type="domain" description="Fibronectin type III-like" evidence="3">
    <location>
        <begin position="335"/>
        <end position="406"/>
    </location>
</feature>
<dbReference type="Pfam" id="PF00933">
    <property type="entry name" value="Glyco_hydro_3"/>
    <property type="match status" value="1"/>
</dbReference>
<gene>
    <name evidence="4" type="ORF">FYJ76_14990</name>
</gene>
<keyword evidence="2" id="KW-0378">Hydrolase</keyword>
<dbReference type="SUPFAM" id="SSF52279">
    <property type="entry name" value="Beta-D-glucan exohydrolase, C-terminal domain"/>
    <property type="match status" value="1"/>
</dbReference>
<dbReference type="PANTHER" id="PTHR42715:SF10">
    <property type="entry name" value="BETA-GLUCOSIDASE"/>
    <property type="match status" value="1"/>
</dbReference>
<dbReference type="InterPro" id="IPR050288">
    <property type="entry name" value="Cellulose_deg_GH3"/>
</dbReference>
<dbReference type="AlphaFoldDB" id="A0A6I2UBA8"/>
<dbReference type="InterPro" id="IPR002772">
    <property type="entry name" value="Glyco_hydro_3_C"/>
</dbReference>
<dbReference type="Gene3D" id="3.40.50.1700">
    <property type="entry name" value="Glycoside hydrolase family 3 C-terminal domain"/>
    <property type="match status" value="1"/>
</dbReference>
<evidence type="ECO:0000259" key="3">
    <source>
        <dbReference type="SMART" id="SM01217"/>
    </source>
</evidence>
<evidence type="ECO:0000313" key="5">
    <source>
        <dbReference type="Proteomes" id="UP000431913"/>
    </source>
</evidence>
<evidence type="ECO:0000313" key="4">
    <source>
        <dbReference type="EMBL" id="MST93219.1"/>
    </source>
</evidence>
<dbReference type="PRINTS" id="PR00133">
    <property type="entry name" value="GLHYDRLASE3"/>
</dbReference>
<proteinExistence type="inferred from homology"/>
<evidence type="ECO:0000256" key="1">
    <source>
        <dbReference type="ARBA" id="ARBA00005336"/>
    </source>
</evidence>
<dbReference type="GO" id="GO:0004553">
    <property type="term" value="F:hydrolase activity, hydrolyzing O-glycosyl compounds"/>
    <property type="evidence" value="ECO:0007669"/>
    <property type="project" value="InterPro"/>
</dbReference>
<dbReference type="SMART" id="SM01217">
    <property type="entry name" value="Fn3_like"/>
    <property type="match status" value="1"/>
</dbReference>
<comment type="caution">
    <text evidence="4">The sequence shown here is derived from an EMBL/GenBank/DDBJ whole genome shotgun (WGS) entry which is preliminary data.</text>
</comment>
<accession>A0A6I2UBA8</accession>
<reference evidence="4 5" key="1">
    <citation type="submission" date="2019-08" db="EMBL/GenBank/DDBJ databases">
        <title>In-depth cultivation of the pig gut microbiome towards novel bacterial diversity and tailored functional studies.</title>
        <authorList>
            <person name="Wylensek D."/>
            <person name="Hitch T.C.A."/>
            <person name="Clavel T."/>
        </authorList>
    </citation>
    <scope>NUCLEOTIDE SEQUENCE [LARGE SCALE GENOMIC DNA]</scope>
    <source>
        <strain evidence="4 5">WCA3-601-WT-6J</strain>
    </source>
</reference>
<evidence type="ECO:0000256" key="2">
    <source>
        <dbReference type="ARBA" id="ARBA00022801"/>
    </source>
</evidence>
<comment type="similarity">
    <text evidence="1">Belongs to the glycosyl hydrolase 3 family.</text>
</comment>
<dbReference type="InterPro" id="IPR017853">
    <property type="entry name" value="GH"/>
</dbReference>
<dbReference type="RefSeq" id="WP_082432133.1">
    <property type="nucleotide sequence ID" value="NZ_JBKWPM010000017.1"/>
</dbReference>
<dbReference type="InterPro" id="IPR026891">
    <property type="entry name" value="Fn3-like"/>
</dbReference>
<dbReference type="GO" id="GO:0005975">
    <property type="term" value="P:carbohydrate metabolic process"/>
    <property type="evidence" value="ECO:0007669"/>
    <property type="project" value="InterPro"/>
</dbReference>
<name>A0A6I2UBA8_9FIRM</name>
<dbReference type="SUPFAM" id="SSF51445">
    <property type="entry name" value="(Trans)glycosidases"/>
    <property type="match status" value="1"/>
</dbReference>
<organism evidence="4 5">
    <name type="scientific">Ruthenibacterium lactatiformans</name>
    <dbReference type="NCBI Taxonomy" id="1550024"/>
    <lineage>
        <taxon>Bacteria</taxon>
        <taxon>Bacillati</taxon>
        <taxon>Bacillota</taxon>
        <taxon>Clostridia</taxon>
        <taxon>Eubacteriales</taxon>
        <taxon>Oscillospiraceae</taxon>
        <taxon>Ruthenibacterium</taxon>
    </lineage>
</organism>
<dbReference type="EMBL" id="VUNJ01000022">
    <property type="protein sequence ID" value="MST93219.1"/>
    <property type="molecule type" value="Genomic_DNA"/>
</dbReference>
<dbReference type="Pfam" id="PF01915">
    <property type="entry name" value="Glyco_hydro_3_C"/>
    <property type="match status" value="1"/>
</dbReference>
<protein>
    <submittedName>
        <fullName evidence="4">Beta-glucosidase</fullName>
    </submittedName>
</protein>
<dbReference type="Gene3D" id="3.20.20.300">
    <property type="entry name" value="Glycoside hydrolase, family 3, N-terminal domain"/>
    <property type="match status" value="1"/>
</dbReference>